<gene>
    <name evidence="2" type="ORF">THAOC_32728</name>
</gene>
<comment type="caution">
    <text evidence="2">The sequence shown here is derived from an EMBL/GenBank/DDBJ whole genome shotgun (WGS) entry which is preliminary data.</text>
</comment>
<dbReference type="Proteomes" id="UP000266841">
    <property type="component" value="Unassembled WGS sequence"/>
</dbReference>
<evidence type="ECO:0000256" key="1">
    <source>
        <dbReference type="SAM" id="MobiDB-lite"/>
    </source>
</evidence>
<evidence type="ECO:0000313" key="3">
    <source>
        <dbReference type="Proteomes" id="UP000266841"/>
    </source>
</evidence>
<keyword evidence="3" id="KW-1185">Reference proteome</keyword>
<feature type="region of interest" description="Disordered" evidence="1">
    <location>
        <begin position="1"/>
        <end position="38"/>
    </location>
</feature>
<proteinExistence type="predicted"/>
<accession>K0R8K3</accession>
<sequence length="94" mass="10062">MPKQPGGREPRVCWRSPAPTVPASRLPNSKSRGSPSINLSMGTVQFMIRLSRRRRGVSNLSAPIVPRRAPLSDPPTIHSLGICGPPGPPGIHLV</sequence>
<organism evidence="2 3">
    <name type="scientific">Thalassiosira oceanica</name>
    <name type="common">Marine diatom</name>
    <dbReference type="NCBI Taxonomy" id="159749"/>
    <lineage>
        <taxon>Eukaryota</taxon>
        <taxon>Sar</taxon>
        <taxon>Stramenopiles</taxon>
        <taxon>Ochrophyta</taxon>
        <taxon>Bacillariophyta</taxon>
        <taxon>Coscinodiscophyceae</taxon>
        <taxon>Thalassiosirophycidae</taxon>
        <taxon>Thalassiosirales</taxon>
        <taxon>Thalassiosiraceae</taxon>
        <taxon>Thalassiosira</taxon>
    </lineage>
</organism>
<feature type="compositionally biased region" description="Polar residues" evidence="1">
    <location>
        <begin position="26"/>
        <end position="38"/>
    </location>
</feature>
<protein>
    <submittedName>
        <fullName evidence="2">Uncharacterized protein</fullName>
    </submittedName>
</protein>
<feature type="region of interest" description="Disordered" evidence="1">
    <location>
        <begin position="65"/>
        <end position="94"/>
    </location>
</feature>
<evidence type="ECO:0000313" key="2">
    <source>
        <dbReference type="EMBL" id="EJK48469.1"/>
    </source>
</evidence>
<name>K0R8K3_THAOC</name>
<feature type="compositionally biased region" description="Basic and acidic residues" evidence="1">
    <location>
        <begin position="1"/>
        <end position="12"/>
    </location>
</feature>
<dbReference type="AlphaFoldDB" id="K0R8K3"/>
<dbReference type="EMBL" id="AGNL01045801">
    <property type="protein sequence ID" value="EJK48469.1"/>
    <property type="molecule type" value="Genomic_DNA"/>
</dbReference>
<feature type="compositionally biased region" description="Pro residues" evidence="1">
    <location>
        <begin position="85"/>
        <end position="94"/>
    </location>
</feature>
<reference evidence="2 3" key="1">
    <citation type="journal article" date="2012" name="Genome Biol.">
        <title>Genome and low-iron response of an oceanic diatom adapted to chronic iron limitation.</title>
        <authorList>
            <person name="Lommer M."/>
            <person name="Specht M."/>
            <person name="Roy A.S."/>
            <person name="Kraemer L."/>
            <person name="Andreson R."/>
            <person name="Gutowska M.A."/>
            <person name="Wolf J."/>
            <person name="Bergner S.V."/>
            <person name="Schilhabel M.B."/>
            <person name="Klostermeier U.C."/>
            <person name="Beiko R.G."/>
            <person name="Rosenstiel P."/>
            <person name="Hippler M."/>
            <person name="Laroche J."/>
        </authorList>
    </citation>
    <scope>NUCLEOTIDE SEQUENCE [LARGE SCALE GENOMIC DNA]</scope>
    <source>
        <strain evidence="2 3">CCMP1005</strain>
    </source>
</reference>